<reference evidence="2" key="1">
    <citation type="journal article" date="2021" name="IMA Fungus">
        <title>Genomic characterization of three marine fungi, including Emericellopsis atlantica sp. nov. with signatures of a generalist lifestyle and marine biomass degradation.</title>
        <authorList>
            <person name="Hagestad O.C."/>
            <person name="Hou L."/>
            <person name="Andersen J.H."/>
            <person name="Hansen E.H."/>
            <person name="Altermark B."/>
            <person name="Li C."/>
            <person name="Kuhnert E."/>
            <person name="Cox R.J."/>
            <person name="Crous P.W."/>
            <person name="Spatafora J.W."/>
            <person name="Lail K."/>
            <person name="Amirebrahimi M."/>
            <person name="Lipzen A."/>
            <person name="Pangilinan J."/>
            <person name="Andreopoulos W."/>
            <person name="Hayes R.D."/>
            <person name="Ng V."/>
            <person name="Grigoriev I.V."/>
            <person name="Jackson S.A."/>
            <person name="Sutton T.D.S."/>
            <person name="Dobson A.D.W."/>
            <person name="Rama T."/>
        </authorList>
    </citation>
    <scope>NUCLEOTIDE SEQUENCE</scope>
    <source>
        <strain evidence="2">TRa3180A</strain>
    </source>
</reference>
<feature type="compositionally biased region" description="Basic and acidic residues" evidence="1">
    <location>
        <begin position="118"/>
        <end position="127"/>
    </location>
</feature>
<dbReference type="Gene3D" id="1.10.287.1490">
    <property type="match status" value="1"/>
</dbReference>
<protein>
    <submittedName>
        <fullName evidence="2">Uncharacterized protein</fullName>
    </submittedName>
</protein>
<gene>
    <name evidence="2" type="ORF">BJ878DRAFT_543568</name>
</gene>
<comment type="caution">
    <text evidence="2">The sequence shown here is derived from an EMBL/GenBank/DDBJ whole genome shotgun (WGS) entry which is preliminary data.</text>
</comment>
<dbReference type="Proteomes" id="UP000887226">
    <property type="component" value="Unassembled WGS sequence"/>
</dbReference>
<dbReference type="AlphaFoldDB" id="A0A9P8CDZ8"/>
<organism evidence="2 3">
    <name type="scientific">Calycina marina</name>
    <dbReference type="NCBI Taxonomy" id="1763456"/>
    <lineage>
        <taxon>Eukaryota</taxon>
        <taxon>Fungi</taxon>
        <taxon>Dikarya</taxon>
        <taxon>Ascomycota</taxon>
        <taxon>Pezizomycotina</taxon>
        <taxon>Leotiomycetes</taxon>
        <taxon>Helotiales</taxon>
        <taxon>Pezizellaceae</taxon>
        <taxon>Calycina</taxon>
    </lineage>
</organism>
<evidence type="ECO:0000313" key="3">
    <source>
        <dbReference type="Proteomes" id="UP000887226"/>
    </source>
</evidence>
<feature type="compositionally biased region" description="Basic residues" evidence="1">
    <location>
        <begin position="622"/>
        <end position="638"/>
    </location>
</feature>
<feature type="compositionally biased region" description="Low complexity" evidence="1">
    <location>
        <begin position="524"/>
        <end position="533"/>
    </location>
</feature>
<proteinExistence type="predicted"/>
<dbReference type="EMBL" id="MU254002">
    <property type="protein sequence ID" value="KAG9243135.1"/>
    <property type="molecule type" value="Genomic_DNA"/>
</dbReference>
<feature type="region of interest" description="Disordered" evidence="1">
    <location>
        <begin position="500"/>
        <end position="560"/>
    </location>
</feature>
<sequence length="734" mass="82044">MAKEALVSRSNAQALKFSLNKSGHQFTAGELIGHISTLLDDDDYQIPEEASTAVRTILNELYITVGDLSSSSTALMSQKEKQVEDLQEGNLLLQTDRKEYKDALQNEKVQTLVAQKLAEGKRSKSATDEGQSDPLRQIENLNDVFKDSEAKVAAETARNIRLTAELDKYRTIGASVAPKSGSEISGPDFLGLNSHIEKLEFELKNELEHLRVKDQVAIATDPEERIKHLQDLHMNQRTELEGLQIDLDDARFECNEEKKAIAEALGLKQFHKETALSTIRTLRAKPSVVEESATRDSTLQAWKTDLVWVLGLDKSDAMSFEDIKTAIGGLLRTRNNTNRWLTKSQNVLSLGGKDRRKSCAEDIYNEIRNLQNRIAVLSKNPTSSNYHQHRSGQLESELETARIAAGILGEKIAELEDNLDGLERENATLKQDIKESASKLRTAGSGKIPDKEVARLQSEIERLESLISTEKYNAQTAIQNIKEGRDEIKKELALAKKEGNELKKQLKESEARHEVQGEEEAISSDESQSSGSEYDVEGRSQTDDDDLFGGGESDNDDYDNDADIAALTVSRAHFRNRLRGLKGQTGPDVVRSRKRFRRQLRRAQKTLMDARKVYRVPDTPIKQKHPKINNKKAKKPRVRPANAPKTPPPVEVVPSTGVLPAVKPAKVQRPSCQRKSELELLQEGEREMMRMKVGPISPTSGLGKFEKTEGSENIIGRRYPAPMIGRQVGRQIAR</sequence>
<evidence type="ECO:0000256" key="1">
    <source>
        <dbReference type="SAM" id="MobiDB-lite"/>
    </source>
</evidence>
<feature type="compositionally biased region" description="Basic and acidic residues" evidence="1">
    <location>
        <begin position="500"/>
        <end position="516"/>
    </location>
</feature>
<name>A0A9P8CDZ8_9HELO</name>
<feature type="region of interest" description="Disordered" evidence="1">
    <location>
        <begin position="118"/>
        <end position="138"/>
    </location>
</feature>
<feature type="region of interest" description="Disordered" evidence="1">
    <location>
        <begin position="621"/>
        <end position="655"/>
    </location>
</feature>
<accession>A0A9P8CDZ8</accession>
<feature type="compositionally biased region" description="Acidic residues" evidence="1">
    <location>
        <begin position="543"/>
        <end position="560"/>
    </location>
</feature>
<keyword evidence="3" id="KW-1185">Reference proteome</keyword>
<evidence type="ECO:0000313" key="2">
    <source>
        <dbReference type="EMBL" id="KAG9243135.1"/>
    </source>
</evidence>